<sequence>MSVSLVSHPSYTWRSIWGAWRLLELVVADLINIESATWKLEALRKLFDEEQVSRIMTIPSAGVELGYERVWRGDNIGVYSEIKERAQRFEELTFRFEGRSVNQVEHAMAEEGKQWSFLRVWIDEVSLR</sequence>
<protein>
    <submittedName>
        <fullName evidence="1">Uncharacterized protein</fullName>
    </submittedName>
</protein>
<dbReference type="Proteomes" id="UP000593578">
    <property type="component" value="Unassembled WGS sequence"/>
</dbReference>
<accession>A0A7J8QN29</accession>
<evidence type="ECO:0000313" key="2">
    <source>
        <dbReference type="Proteomes" id="UP000593578"/>
    </source>
</evidence>
<proteinExistence type="predicted"/>
<feature type="non-terminal residue" evidence="1">
    <location>
        <position position="128"/>
    </location>
</feature>
<name>A0A7J8QN29_GOSRA</name>
<dbReference type="AlphaFoldDB" id="A0A7J8QN29"/>
<gene>
    <name evidence="1" type="ORF">Gorai_003144</name>
</gene>
<organism evidence="1 2">
    <name type="scientific">Gossypium raimondii</name>
    <name type="common">Peruvian cotton</name>
    <name type="synonym">Gossypium klotzschianum subsp. raimondii</name>
    <dbReference type="NCBI Taxonomy" id="29730"/>
    <lineage>
        <taxon>Eukaryota</taxon>
        <taxon>Viridiplantae</taxon>
        <taxon>Streptophyta</taxon>
        <taxon>Embryophyta</taxon>
        <taxon>Tracheophyta</taxon>
        <taxon>Spermatophyta</taxon>
        <taxon>Magnoliopsida</taxon>
        <taxon>eudicotyledons</taxon>
        <taxon>Gunneridae</taxon>
        <taxon>Pentapetalae</taxon>
        <taxon>rosids</taxon>
        <taxon>malvids</taxon>
        <taxon>Malvales</taxon>
        <taxon>Malvaceae</taxon>
        <taxon>Malvoideae</taxon>
        <taxon>Gossypium</taxon>
    </lineage>
</organism>
<comment type="caution">
    <text evidence="1">The sequence shown here is derived from an EMBL/GenBank/DDBJ whole genome shotgun (WGS) entry which is preliminary data.</text>
</comment>
<dbReference type="EMBL" id="JABEZZ010000013">
    <property type="protein sequence ID" value="MBA0602984.1"/>
    <property type="molecule type" value="Genomic_DNA"/>
</dbReference>
<evidence type="ECO:0000313" key="1">
    <source>
        <dbReference type="EMBL" id="MBA0602984.1"/>
    </source>
</evidence>
<reference evidence="1 2" key="1">
    <citation type="journal article" date="2019" name="Genome Biol. Evol.">
        <title>Insights into the evolution of the New World diploid cottons (Gossypium, subgenus Houzingenia) based on genome sequencing.</title>
        <authorList>
            <person name="Grover C.E."/>
            <person name="Arick M.A. 2nd"/>
            <person name="Thrash A."/>
            <person name="Conover J.L."/>
            <person name="Sanders W.S."/>
            <person name="Peterson D.G."/>
            <person name="Frelichowski J.E."/>
            <person name="Scheffler J.A."/>
            <person name="Scheffler B.E."/>
            <person name="Wendel J.F."/>
        </authorList>
    </citation>
    <scope>NUCLEOTIDE SEQUENCE [LARGE SCALE GENOMIC DNA]</scope>
    <source>
        <strain evidence="1">8</strain>
        <tissue evidence="1">Leaf</tissue>
    </source>
</reference>